<organism evidence="2 3">
    <name type="scientific">Lepraria neglecta</name>
    <dbReference type="NCBI Taxonomy" id="209136"/>
    <lineage>
        <taxon>Eukaryota</taxon>
        <taxon>Fungi</taxon>
        <taxon>Dikarya</taxon>
        <taxon>Ascomycota</taxon>
        <taxon>Pezizomycotina</taxon>
        <taxon>Lecanoromycetes</taxon>
        <taxon>OSLEUM clade</taxon>
        <taxon>Lecanoromycetidae</taxon>
        <taxon>Lecanorales</taxon>
        <taxon>Lecanorineae</taxon>
        <taxon>Stereocaulaceae</taxon>
        <taxon>Lepraria</taxon>
    </lineage>
</organism>
<reference evidence="2" key="1">
    <citation type="submission" date="2022-11" db="EMBL/GenBank/DDBJ databases">
        <title>Chromosomal genome sequence assembly and mating type (MAT) locus characterization of the leprose asexual lichenized fungus Lepraria neglecta (Nyl.) Erichsen.</title>
        <authorList>
            <person name="Allen J.L."/>
            <person name="Pfeffer B."/>
        </authorList>
    </citation>
    <scope>NUCLEOTIDE SEQUENCE</scope>
    <source>
        <strain evidence="2">Allen 5258</strain>
    </source>
</reference>
<evidence type="ECO:0000256" key="1">
    <source>
        <dbReference type="SAM" id="Coils"/>
    </source>
</evidence>
<gene>
    <name evidence="2" type="ORF">OEA41_008165</name>
</gene>
<comment type="caution">
    <text evidence="2">The sequence shown here is derived from an EMBL/GenBank/DDBJ whole genome shotgun (WGS) entry which is preliminary data.</text>
</comment>
<keyword evidence="3" id="KW-1185">Reference proteome</keyword>
<keyword evidence="1" id="KW-0175">Coiled coil</keyword>
<protein>
    <submittedName>
        <fullName evidence="2">Uncharacterized protein</fullName>
    </submittedName>
</protein>
<evidence type="ECO:0000313" key="2">
    <source>
        <dbReference type="EMBL" id="KAK3176840.1"/>
    </source>
</evidence>
<dbReference type="Proteomes" id="UP001276659">
    <property type="component" value="Unassembled WGS sequence"/>
</dbReference>
<evidence type="ECO:0000313" key="3">
    <source>
        <dbReference type="Proteomes" id="UP001276659"/>
    </source>
</evidence>
<proteinExistence type="predicted"/>
<dbReference type="AlphaFoldDB" id="A0AAD9ZEX6"/>
<accession>A0AAD9ZEX6</accession>
<sequence>MGTSAKSKPGPPPFDLSSLQVCINLPTIFASPIEPALRNSLVMTHTKKEIKAAATETKAIKARRAAKQARKTAKEANKELKRLREGEFSKGTVAAAKSKMKKDRVAAKVAKEAVRVAEAHAQRHARRLETAKARQAVLFQTRDEVQVPTVVKRLNSEAHSGCSDAGNGPKAEAETRRAVLRARHDLEWAQLDEELERKRRKLKERHESEMAGLEVDLEMEELGLGAMHGP</sequence>
<dbReference type="EMBL" id="JASNWA010000004">
    <property type="protein sequence ID" value="KAK3176840.1"/>
    <property type="molecule type" value="Genomic_DNA"/>
</dbReference>
<name>A0AAD9ZEX6_9LECA</name>
<feature type="coiled-coil region" evidence="1">
    <location>
        <begin position="59"/>
        <end position="86"/>
    </location>
</feature>